<feature type="compositionally biased region" description="Polar residues" evidence="1">
    <location>
        <begin position="515"/>
        <end position="526"/>
    </location>
</feature>
<name>A0A8H3EXW0_9LECA</name>
<dbReference type="AlphaFoldDB" id="A0A8H3EXW0"/>
<gene>
    <name evidence="3" type="ORF">HETSPECPRED_000893</name>
</gene>
<protein>
    <recommendedName>
        <fullName evidence="2">GmrSD restriction endonucleases N-terminal domain-containing protein</fullName>
    </recommendedName>
</protein>
<feature type="compositionally biased region" description="Acidic residues" evidence="1">
    <location>
        <begin position="27"/>
        <end position="54"/>
    </location>
</feature>
<proteinExistence type="predicted"/>
<feature type="compositionally biased region" description="Polar residues" evidence="1">
    <location>
        <begin position="481"/>
        <end position="505"/>
    </location>
</feature>
<evidence type="ECO:0000256" key="1">
    <source>
        <dbReference type="SAM" id="MobiDB-lite"/>
    </source>
</evidence>
<feature type="compositionally biased region" description="Polar residues" evidence="1">
    <location>
        <begin position="429"/>
        <end position="439"/>
    </location>
</feature>
<dbReference type="PANTHER" id="PTHR39639:SF1">
    <property type="entry name" value="DUF262 DOMAIN-CONTAINING PROTEIN"/>
    <property type="match status" value="1"/>
</dbReference>
<sequence>MSGSTNNAHQRGKRVAVSNTINKTLEADEEELQDLTTDNDDIDDDDEEVNEDGDQFSPHQRMPAQNPATRTCFQLLDLMSGERPYLDLNPHYQRNVVWTRKAKQMLIDSMFEGFFIPPVIFNVTKIIDEHGQQKFKRTCVDGKQRLSSIRDFMRGRFPWKLRSKEWYFTTPVNEDGSVMVNAKNKPILPEAQRQEFGNKYLVCVEYLDLTQTQEIELFQRVQLGKPLTKAETFKASQGAWQDLARAFEVDYAEVVNIPRQNNRASQFWSILSCFSQIYECMDPSAPDGIPRLKIRVPQIEKLCANEKSLDRKTKSHLRMVFDKFLELVQEDRSLFESSHYKTTKTFSPIELESICCLLSQWGEQRPIGMLQGDIRLLRDHLRLRHSELRSNDAQWATCWNYIDDLENFRGSVDEGIVTNARNVAPVQLTGPQQTPQFNTAKHGRKLTQGGDDEDDDDFRPSATTKRATDSSKRMKAGRPRASNNVSSHKNNQQLAALETEQQVSQRARMPRVRNSMASRSNNQDPSTVEAEQVGLSAAESSVSSAWDTDDALEKAARRAKAPVAPVGGSQGARKRALMDLGGNGNSGRDLEAKKARIMAARIKQEQ</sequence>
<dbReference type="OrthoDB" id="5419821at2759"/>
<dbReference type="PANTHER" id="PTHR39639">
    <property type="entry name" value="CHROMOSOME 16, WHOLE GENOME SHOTGUN SEQUENCE"/>
    <property type="match status" value="1"/>
</dbReference>
<comment type="caution">
    <text evidence="3">The sequence shown here is derived from an EMBL/GenBank/DDBJ whole genome shotgun (WGS) entry which is preliminary data.</text>
</comment>
<evidence type="ECO:0000313" key="4">
    <source>
        <dbReference type="Proteomes" id="UP000664521"/>
    </source>
</evidence>
<organism evidence="3 4">
    <name type="scientific">Heterodermia speciosa</name>
    <dbReference type="NCBI Taxonomy" id="116794"/>
    <lineage>
        <taxon>Eukaryota</taxon>
        <taxon>Fungi</taxon>
        <taxon>Dikarya</taxon>
        <taxon>Ascomycota</taxon>
        <taxon>Pezizomycotina</taxon>
        <taxon>Lecanoromycetes</taxon>
        <taxon>OSLEUM clade</taxon>
        <taxon>Lecanoromycetidae</taxon>
        <taxon>Caliciales</taxon>
        <taxon>Physciaceae</taxon>
        <taxon>Heterodermia</taxon>
    </lineage>
</organism>
<dbReference type="Pfam" id="PF03235">
    <property type="entry name" value="GmrSD_N"/>
    <property type="match status" value="1"/>
</dbReference>
<dbReference type="InterPro" id="IPR004919">
    <property type="entry name" value="GmrSD_N"/>
</dbReference>
<keyword evidence="4" id="KW-1185">Reference proteome</keyword>
<accession>A0A8H3EXW0</accession>
<feature type="domain" description="GmrSD restriction endonucleases N-terminal" evidence="2">
    <location>
        <begin position="77"/>
        <end position="235"/>
    </location>
</feature>
<dbReference type="EMBL" id="CAJPDS010000011">
    <property type="protein sequence ID" value="CAF9912268.1"/>
    <property type="molecule type" value="Genomic_DNA"/>
</dbReference>
<reference evidence="3" key="1">
    <citation type="submission" date="2021-03" db="EMBL/GenBank/DDBJ databases">
        <authorList>
            <person name="Tagirdzhanova G."/>
        </authorList>
    </citation>
    <scope>NUCLEOTIDE SEQUENCE</scope>
</reference>
<evidence type="ECO:0000259" key="2">
    <source>
        <dbReference type="Pfam" id="PF03235"/>
    </source>
</evidence>
<dbReference type="Proteomes" id="UP000664521">
    <property type="component" value="Unassembled WGS sequence"/>
</dbReference>
<evidence type="ECO:0000313" key="3">
    <source>
        <dbReference type="EMBL" id="CAF9912268.1"/>
    </source>
</evidence>
<feature type="region of interest" description="Disordered" evidence="1">
    <location>
        <begin position="1"/>
        <end position="67"/>
    </location>
</feature>
<feature type="region of interest" description="Disordered" evidence="1">
    <location>
        <begin position="426"/>
        <end position="591"/>
    </location>
</feature>